<accession>A0A2N3PK08</accession>
<dbReference type="AlphaFoldDB" id="A0A2N3PK08"/>
<feature type="coiled-coil region" evidence="1">
    <location>
        <begin position="274"/>
        <end position="308"/>
    </location>
</feature>
<dbReference type="Pfam" id="PF05833">
    <property type="entry name" value="NFACT_N"/>
    <property type="match status" value="1"/>
</dbReference>
<evidence type="ECO:0000256" key="1">
    <source>
        <dbReference type="SAM" id="Coils"/>
    </source>
</evidence>
<evidence type="ECO:0000313" key="3">
    <source>
        <dbReference type="Proteomes" id="UP000233350"/>
    </source>
</evidence>
<sequence length="443" mass="51244">MNLSTLQKFANFLTQTPPLKLRIIRRIGDNLFKLDLNGELFFIDLTRGKSTIFITDESLIPPKIYQAPFDKSLEKYCFNSQILGAKLDGNNRILQLLLQTKNSYKTLHFTLQFEFTGRNTNLILLDSNNLVLDALRHITKEQSFREVRIQKPLLPLPQPITSPKIRDEGELFSVLKKNFKALQQKELDHKIQKSKTTLQHKISQTKHFLNHLENKELLESNAKKEAYLGQLIVENLYLHPNFRGDSITLNSTLITLPTQAHSLSHAAQIFFENSKKLAKKAKNIHLQAQNLNEKLNFYESLLEMIQNVTNSNDLQILNSNFQKDSIKKEFKKETKQFESFFIEGIKVSIGKNERENIVLLKEARADDIWMHIRNLPSSHCIIHCGKSKISDIILYKAAKILIGFTKSFSGNYDIDYTRRKFVKITQGANVVYAKEQTLRLKKD</sequence>
<reference evidence="2 3" key="1">
    <citation type="submission" date="2016-07" db="EMBL/GenBank/DDBJ databases">
        <title>Detection of Helicobacter winghamensis from caecal content of red fox (Vulpes vulpes).</title>
        <authorList>
            <person name="Zanoni R.G."/>
            <person name="Florio D."/>
            <person name="Caffara M."/>
            <person name="Renzi M."/>
            <person name="Parisi A."/>
            <person name="Pasquali F."/>
            <person name="Manfreda G."/>
        </authorList>
    </citation>
    <scope>NUCLEOTIDE SEQUENCE [LARGE SCALE GENOMIC DNA]</scope>
    <source>
        <strain evidence="2 3">295_13</strain>
    </source>
</reference>
<gene>
    <name evidence="2" type="ORF">BCM31_07475</name>
</gene>
<keyword evidence="3" id="KW-1185">Reference proteome</keyword>
<evidence type="ECO:0008006" key="4">
    <source>
        <dbReference type="Google" id="ProtNLM"/>
    </source>
</evidence>
<dbReference type="OrthoDB" id="9766163at2"/>
<evidence type="ECO:0000313" key="2">
    <source>
        <dbReference type="EMBL" id="PKT81489.1"/>
    </source>
</evidence>
<protein>
    <recommendedName>
        <fullName evidence="4">DUF814 domain-containing protein</fullName>
    </recommendedName>
</protein>
<comment type="caution">
    <text evidence="2">The sequence shown here is derived from an EMBL/GenBank/DDBJ whole genome shotgun (WGS) entry which is preliminary data.</text>
</comment>
<dbReference type="Gene3D" id="2.30.310.10">
    <property type="entry name" value="ibrinogen binding protein from staphylococcus aureus domain"/>
    <property type="match status" value="1"/>
</dbReference>
<name>A0A2N3PK08_9HELI</name>
<dbReference type="EMBL" id="MBPK01000022">
    <property type="protein sequence ID" value="PKT81489.1"/>
    <property type="molecule type" value="Genomic_DNA"/>
</dbReference>
<dbReference type="Proteomes" id="UP000233350">
    <property type="component" value="Unassembled WGS sequence"/>
</dbReference>
<keyword evidence="1" id="KW-0175">Coiled coil</keyword>
<organism evidence="2 3">
    <name type="scientific">Helicobacter winghamensis</name>
    <dbReference type="NCBI Taxonomy" id="157268"/>
    <lineage>
        <taxon>Bacteria</taxon>
        <taxon>Pseudomonadati</taxon>
        <taxon>Campylobacterota</taxon>
        <taxon>Epsilonproteobacteria</taxon>
        <taxon>Campylobacterales</taxon>
        <taxon>Helicobacteraceae</taxon>
        <taxon>Helicobacter</taxon>
    </lineage>
</organism>
<proteinExistence type="predicted"/>
<dbReference type="STRING" id="556267.HWAG_01131"/>
<dbReference type="RefSeq" id="WP_101313081.1">
    <property type="nucleotide sequence ID" value="NZ_CP063530.1"/>
</dbReference>